<evidence type="ECO:0000313" key="3">
    <source>
        <dbReference type="WBParaSite" id="PDA_v2.g21268.t1"/>
    </source>
</evidence>
<feature type="transmembrane region" description="Helical" evidence="1">
    <location>
        <begin position="135"/>
        <end position="157"/>
    </location>
</feature>
<organism evidence="2 3">
    <name type="scientific">Panagrolaimus davidi</name>
    <dbReference type="NCBI Taxonomy" id="227884"/>
    <lineage>
        <taxon>Eukaryota</taxon>
        <taxon>Metazoa</taxon>
        <taxon>Ecdysozoa</taxon>
        <taxon>Nematoda</taxon>
        <taxon>Chromadorea</taxon>
        <taxon>Rhabditida</taxon>
        <taxon>Tylenchina</taxon>
        <taxon>Panagrolaimomorpha</taxon>
        <taxon>Panagrolaimoidea</taxon>
        <taxon>Panagrolaimidae</taxon>
        <taxon>Panagrolaimus</taxon>
    </lineage>
</organism>
<keyword evidence="1" id="KW-0812">Transmembrane</keyword>
<sequence>MTNFMICVFIDDKGGETPESVENVIDVPCNAPGVLPIDEYFRLQENCLDSYKAKTNIQYNHFKEELKKQGALRIPCIQKYFTQIKDIDYSNSPYHRGMKLLYISISLGIIGLLLTLTFVKELFIDFKGKTGKEKVNYIICIICGLMSIINGMIYFVVIKALAMAPGRSFLAVQS</sequence>
<evidence type="ECO:0000256" key="1">
    <source>
        <dbReference type="SAM" id="Phobius"/>
    </source>
</evidence>
<dbReference type="Proteomes" id="UP000887578">
    <property type="component" value="Unplaced"/>
</dbReference>
<proteinExistence type="predicted"/>
<protein>
    <submittedName>
        <fullName evidence="3">Uncharacterized protein</fullName>
    </submittedName>
</protein>
<keyword evidence="1" id="KW-1133">Transmembrane helix</keyword>
<keyword evidence="2" id="KW-1185">Reference proteome</keyword>
<accession>A0A914PXX6</accession>
<dbReference type="AlphaFoldDB" id="A0A914PXX6"/>
<dbReference type="WBParaSite" id="PDA_v2.g21268.t1">
    <property type="protein sequence ID" value="PDA_v2.g21268.t1"/>
    <property type="gene ID" value="PDA_v2.g21268"/>
</dbReference>
<name>A0A914PXX6_9BILA</name>
<reference evidence="3" key="1">
    <citation type="submission" date="2022-11" db="UniProtKB">
        <authorList>
            <consortium name="WormBaseParasite"/>
        </authorList>
    </citation>
    <scope>IDENTIFICATION</scope>
</reference>
<keyword evidence="1" id="KW-0472">Membrane</keyword>
<feature type="transmembrane region" description="Helical" evidence="1">
    <location>
        <begin position="100"/>
        <end position="123"/>
    </location>
</feature>
<evidence type="ECO:0000313" key="2">
    <source>
        <dbReference type="Proteomes" id="UP000887578"/>
    </source>
</evidence>